<dbReference type="SUPFAM" id="SSF102405">
    <property type="entry name" value="MCP/YpsA-like"/>
    <property type="match status" value="1"/>
</dbReference>
<feature type="region of interest" description="Disordered" evidence="1">
    <location>
        <begin position="269"/>
        <end position="292"/>
    </location>
</feature>
<keyword evidence="2" id="KW-0812">Transmembrane</keyword>
<dbReference type="Gene3D" id="3.40.50.450">
    <property type="match status" value="1"/>
</dbReference>
<accession>A0ABX1Q305</accession>
<gene>
    <name evidence="3" type="ORF">GPA22_15520</name>
</gene>
<feature type="transmembrane region" description="Helical" evidence="2">
    <location>
        <begin position="332"/>
        <end position="353"/>
    </location>
</feature>
<dbReference type="RefSeq" id="WP_169256976.1">
    <property type="nucleotide sequence ID" value="NZ_WTVN01000025.1"/>
</dbReference>
<reference evidence="3 4" key="1">
    <citation type="submission" date="2019-12" db="EMBL/GenBank/DDBJ databases">
        <title>Comparative genomics gives insights into the taxonomy of the Azoarcus-Aromatoleum group and reveals separate origins of nif in the plant-associated Azoarcus and non-plant-associated Aromatoleum sub-groups.</title>
        <authorList>
            <person name="Lafos M."/>
            <person name="Maluk M."/>
            <person name="Batista M."/>
            <person name="Junghare M."/>
            <person name="Carmona M."/>
            <person name="Faoro H."/>
            <person name="Cruz L.M."/>
            <person name="Battistoni F."/>
            <person name="De Souza E."/>
            <person name="Pedrosa F."/>
            <person name="Chen W.-M."/>
            <person name="Poole P.S."/>
            <person name="Dixon R.A."/>
            <person name="James E.K."/>
        </authorList>
    </citation>
    <scope>NUCLEOTIDE SEQUENCE [LARGE SCALE GENOMIC DNA]</scope>
    <source>
        <strain evidence="3 4">Td21</strain>
    </source>
</reference>
<comment type="caution">
    <text evidence="3">The sequence shown here is derived from an EMBL/GenBank/DDBJ whole genome shotgun (WGS) entry which is preliminary data.</text>
</comment>
<feature type="transmembrane region" description="Helical" evidence="2">
    <location>
        <begin position="489"/>
        <end position="508"/>
    </location>
</feature>
<dbReference type="Pfam" id="PF14015">
    <property type="entry name" value="DUF4231"/>
    <property type="match status" value="1"/>
</dbReference>
<organism evidence="3 4">
    <name type="scientific">Aromatoleum toluvorans</name>
    <dbReference type="NCBI Taxonomy" id="92002"/>
    <lineage>
        <taxon>Bacteria</taxon>
        <taxon>Pseudomonadati</taxon>
        <taxon>Pseudomonadota</taxon>
        <taxon>Betaproteobacteria</taxon>
        <taxon>Rhodocyclales</taxon>
        <taxon>Rhodocyclaceae</taxon>
        <taxon>Aromatoleum</taxon>
    </lineage>
</organism>
<evidence type="ECO:0000313" key="3">
    <source>
        <dbReference type="EMBL" id="NMG45131.1"/>
    </source>
</evidence>
<dbReference type="EMBL" id="WTVN01000025">
    <property type="protein sequence ID" value="NMG45131.1"/>
    <property type="molecule type" value="Genomic_DNA"/>
</dbReference>
<feature type="transmembrane region" description="Helical" evidence="2">
    <location>
        <begin position="359"/>
        <end position="380"/>
    </location>
</feature>
<proteinExistence type="predicted"/>
<keyword evidence="2" id="KW-0472">Membrane</keyword>
<dbReference type="Proteomes" id="UP000623795">
    <property type="component" value="Unassembled WGS sequence"/>
</dbReference>
<name>A0ABX1Q305_9RHOO</name>
<feature type="transmembrane region" description="Helical" evidence="2">
    <location>
        <begin position="514"/>
        <end position="535"/>
    </location>
</feature>
<protein>
    <recommendedName>
        <fullName evidence="5">SMODS and SLOG-associating 2TM effector domain-containing protein</fullName>
    </recommendedName>
</protein>
<evidence type="ECO:0008006" key="5">
    <source>
        <dbReference type="Google" id="ProtNLM"/>
    </source>
</evidence>
<evidence type="ECO:0000256" key="2">
    <source>
        <dbReference type="SAM" id="Phobius"/>
    </source>
</evidence>
<keyword evidence="2" id="KW-1133">Transmembrane helix</keyword>
<evidence type="ECO:0000256" key="1">
    <source>
        <dbReference type="SAM" id="MobiDB-lite"/>
    </source>
</evidence>
<evidence type="ECO:0000313" key="4">
    <source>
        <dbReference type="Proteomes" id="UP000623795"/>
    </source>
</evidence>
<dbReference type="InterPro" id="IPR025325">
    <property type="entry name" value="DUF4231"/>
</dbReference>
<feature type="compositionally biased region" description="Gly residues" evidence="1">
    <location>
        <begin position="271"/>
        <end position="280"/>
    </location>
</feature>
<keyword evidence="4" id="KW-1185">Reference proteome</keyword>
<sequence>MQGDESKRAPAIRLALRVGVTGHRPEGLSHADDERLRAQIREILAALRRTAQAVQHAAASEYAGGAPLLRVVTPLAEGADRLVAGEALALDMEIQCPLPFPRATYERDFAAAASREDFRSLLARASAVFELPGRHDDEISRHDAYRALGRVLLAQSDVLIAIWNGAHPGGPGGTGEIVRDALSRGIPTLWLHAGAPHELRLLLDPDDDAATGEGSALERLAEVLEARLMPPREAPCGGWWQAVPAWRARWLSVYAAFCRMFIGRRDAGRRGPPGQGGDAGTGAASARAAPRADDDARLPAALAAQIDARCRRHFLWADCAASRCAGRYRCSFVLNYLLSALAVLFSLLGYALGMPPEQWGPFIVGELTLIAVIVAVTVVGNRSRWHQRWMEFRLLAEQLRHMRFLLPLGLTTPALAVPGHHRDGDPRDGWGNWYLNAVIREAGLLPIRIDRGLLAAYARYLACHELPAQAAYHRGNARRCARIARRTEFAAGGLFGLTLAACAAHLLIHGEIGRWLTLAAAALPAFSAACSGILNQGEFQRIASRSAAMHERLSEFCSRLRSSSACSLQRLASAAEEAAETMSGELLDWRVIFMKRRLILPN</sequence>